<evidence type="ECO:0000313" key="1">
    <source>
        <dbReference type="EMBL" id="GES18199.1"/>
    </source>
</evidence>
<name>A0A5M3XDC1_9ACTN</name>
<reference evidence="1 2" key="1">
    <citation type="submission" date="2019-10" db="EMBL/GenBank/DDBJ databases">
        <title>Whole genome shotgun sequence of Acrocarpospora pleiomorpha NBRC 16267.</title>
        <authorList>
            <person name="Ichikawa N."/>
            <person name="Kimura A."/>
            <person name="Kitahashi Y."/>
            <person name="Komaki H."/>
            <person name="Oguchi A."/>
        </authorList>
    </citation>
    <scope>NUCLEOTIDE SEQUENCE [LARGE SCALE GENOMIC DNA]</scope>
    <source>
        <strain evidence="1 2">NBRC 16267</strain>
    </source>
</reference>
<gene>
    <name evidence="1" type="ORF">Aple_010940</name>
</gene>
<dbReference type="Proteomes" id="UP000377595">
    <property type="component" value="Unassembled WGS sequence"/>
</dbReference>
<evidence type="ECO:0000313" key="2">
    <source>
        <dbReference type="Proteomes" id="UP000377595"/>
    </source>
</evidence>
<organism evidence="1 2">
    <name type="scientific">Acrocarpospora pleiomorpha</name>
    <dbReference type="NCBI Taxonomy" id="90975"/>
    <lineage>
        <taxon>Bacteria</taxon>
        <taxon>Bacillati</taxon>
        <taxon>Actinomycetota</taxon>
        <taxon>Actinomycetes</taxon>
        <taxon>Streptosporangiales</taxon>
        <taxon>Streptosporangiaceae</taxon>
        <taxon>Acrocarpospora</taxon>
    </lineage>
</organism>
<dbReference type="RefSeq" id="WP_155343340.1">
    <property type="nucleotide sequence ID" value="NZ_BAAAHM010000017.1"/>
</dbReference>
<keyword evidence="2" id="KW-1185">Reference proteome</keyword>
<protein>
    <submittedName>
        <fullName evidence="1">Uncharacterized protein</fullName>
    </submittedName>
</protein>
<accession>A0A5M3XDC1</accession>
<proteinExistence type="predicted"/>
<sequence>MRLPKLVLGRPEHAEFGIDEVLHDLGHGDCGGWSERGGVVTCAEGLDILQVIIDGRRQRQAPL</sequence>
<dbReference type="EMBL" id="BLAF01000006">
    <property type="protein sequence ID" value="GES18199.1"/>
    <property type="molecule type" value="Genomic_DNA"/>
</dbReference>
<dbReference type="AlphaFoldDB" id="A0A5M3XDC1"/>
<comment type="caution">
    <text evidence="1">The sequence shown here is derived from an EMBL/GenBank/DDBJ whole genome shotgun (WGS) entry which is preliminary data.</text>
</comment>